<comment type="caution">
    <text evidence="1">The sequence shown here is derived from an EMBL/GenBank/DDBJ whole genome shotgun (WGS) entry which is preliminary data.</text>
</comment>
<keyword evidence="2" id="KW-1185">Reference proteome</keyword>
<sequence>MDILFLGRVSREHGRSGPRFSPALAAAAPWQSRSPPLDPVIPRFSGSASAVNHMPHLLSEREPHRGVRPPRPRAKPPANGEAQGVGSWPSPGIGAGVCCKGKGKAETKWTMDATAENVETWNSGRD</sequence>
<dbReference type="Proteomes" id="UP001638806">
    <property type="component" value="Unassembled WGS sequence"/>
</dbReference>
<proteinExistence type="predicted"/>
<name>A0ACC4D7J9_PURLI</name>
<reference evidence="1" key="1">
    <citation type="submission" date="2024-12" db="EMBL/GenBank/DDBJ databases">
        <title>Comparative genomics and development of molecular markers within Purpureocillium lilacinum and among Purpureocillium species.</title>
        <authorList>
            <person name="Yeh Z.-Y."/>
            <person name="Ni N.-T."/>
            <person name="Lo P.-H."/>
            <person name="Mushyakhwo K."/>
            <person name="Lin C.-F."/>
            <person name="Nai Y.-S."/>
        </authorList>
    </citation>
    <scope>NUCLEOTIDE SEQUENCE</scope>
    <source>
        <strain evidence="1">NCHU-NPUST-175</strain>
    </source>
</reference>
<gene>
    <name evidence="1" type="ORF">ACCO45_013780</name>
</gene>
<evidence type="ECO:0000313" key="2">
    <source>
        <dbReference type="Proteomes" id="UP001638806"/>
    </source>
</evidence>
<dbReference type="EMBL" id="JBGNUJ010000013">
    <property type="protein sequence ID" value="KAL3952063.1"/>
    <property type="molecule type" value="Genomic_DNA"/>
</dbReference>
<organism evidence="1 2">
    <name type="scientific">Purpureocillium lilacinum</name>
    <name type="common">Paecilomyces lilacinus</name>
    <dbReference type="NCBI Taxonomy" id="33203"/>
    <lineage>
        <taxon>Eukaryota</taxon>
        <taxon>Fungi</taxon>
        <taxon>Dikarya</taxon>
        <taxon>Ascomycota</taxon>
        <taxon>Pezizomycotina</taxon>
        <taxon>Sordariomycetes</taxon>
        <taxon>Hypocreomycetidae</taxon>
        <taxon>Hypocreales</taxon>
        <taxon>Ophiocordycipitaceae</taxon>
        <taxon>Purpureocillium</taxon>
    </lineage>
</organism>
<evidence type="ECO:0000313" key="1">
    <source>
        <dbReference type="EMBL" id="KAL3952063.1"/>
    </source>
</evidence>
<accession>A0ACC4D7J9</accession>
<protein>
    <submittedName>
        <fullName evidence="1">Uncharacterized protein</fullName>
    </submittedName>
</protein>